<comment type="caution">
    <text evidence="2">The sequence shown here is derived from an EMBL/GenBank/DDBJ whole genome shotgun (WGS) entry which is preliminary data.</text>
</comment>
<dbReference type="AlphaFoldDB" id="A0A0D7EVH3"/>
<organism evidence="2 3">
    <name type="scientific">Rhodopseudomonas palustris</name>
    <dbReference type="NCBI Taxonomy" id="1076"/>
    <lineage>
        <taxon>Bacteria</taxon>
        <taxon>Pseudomonadati</taxon>
        <taxon>Pseudomonadota</taxon>
        <taxon>Alphaproteobacteria</taxon>
        <taxon>Hyphomicrobiales</taxon>
        <taxon>Nitrobacteraceae</taxon>
        <taxon>Rhodopseudomonas</taxon>
    </lineage>
</organism>
<reference evidence="2 3" key="1">
    <citation type="submission" date="2014-11" db="EMBL/GenBank/DDBJ databases">
        <title>Genomics and ecophysiology of heterotrophic nitrogen fixing bacteria isolated from estuarine surface water.</title>
        <authorList>
            <person name="Bentzon-Tilia M."/>
            <person name="Severin I."/>
            <person name="Hansen L.H."/>
            <person name="Riemann L."/>
        </authorList>
    </citation>
    <scope>NUCLEOTIDE SEQUENCE [LARGE SCALE GENOMIC DNA]</scope>
    <source>
        <strain evidence="2 3">BAL398</strain>
    </source>
</reference>
<dbReference type="InterPro" id="IPR006342">
    <property type="entry name" value="FkbM_mtfrase"/>
</dbReference>
<dbReference type="GO" id="GO:0032259">
    <property type="term" value="P:methylation"/>
    <property type="evidence" value="ECO:0007669"/>
    <property type="project" value="UniProtKB-KW"/>
</dbReference>
<accession>A0A0D7EVH3</accession>
<name>A0A0D7EVH3_RHOPL</name>
<protein>
    <submittedName>
        <fullName evidence="2">Methyltransferase</fullName>
    </submittedName>
</protein>
<keyword evidence="2" id="KW-0808">Transferase</keyword>
<dbReference type="Proteomes" id="UP000032515">
    <property type="component" value="Unassembled WGS sequence"/>
</dbReference>
<feature type="domain" description="Methyltransferase FkbM" evidence="1">
    <location>
        <begin position="118"/>
        <end position="256"/>
    </location>
</feature>
<dbReference type="PATRIC" id="fig|1076.23.peg.1195"/>
<dbReference type="InterPro" id="IPR052514">
    <property type="entry name" value="SAM-dependent_MTase"/>
</dbReference>
<dbReference type="PANTHER" id="PTHR34203">
    <property type="entry name" value="METHYLTRANSFERASE, FKBM FAMILY PROTEIN"/>
    <property type="match status" value="1"/>
</dbReference>
<dbReference type="PANTHER" id="PTHR34203:SF15">
    <property type="entry name" value="SLL1173 PROTEIN"/>
    <property type="match status" value="1"/>
</dbReference>
<dbReference type="Gene3D" id="3.40.50.150">
    <property type="entry name" value="Vaccinia Virus protein VP39"/>
    <property type="match status" value="1"/>
</dbReference>
<dbReference type="Pfam" id="PF05050">
    <property type="entry name" value="Methyltransf_21"/>
    <property type="match status" value="1"/>
</dbReference>
<dbReference type="OrthoDB" id="8052759at2"/>
<dbReference type="NCBIfam" id="TIGR01444">
    <property type="entry name" value="fkbM_fam"/>
    <property type="match status" value="1"/>
</dbReference>
<evidence type="ECO:0000259" key="1">
    <source>
        <dbReference type="Pfam" id="PF05050"/>
    </source>
</evidence>
<gene>
    <name evidence="2" type="ORF">OO17_09260</name>
</gene>
<dbReference type="SUPFAM" id="SSF53335">
    <property type="entry name" value="S-adenosyl-L-methionine-dependent methyltransferases"/>
    <property type="match status" value="1"/>
</dbReference>
<evidence type="ECO:0000313" key="3">
    <source>
        <dbReference type="Proteomes" id="UP000032515"/>
    </source>
</evidence>
<keyword evidence="2" id="KW-0489">Methyltransferase</keyword>
<proteinExistence type="predicted"/>
<sequence length="325" mass="35875">MEGSLRRNNGADAEFFYDRQSGNLSGASLVDQMAVYALQIGSVVTRPFGHRGYGWGCDVVSSAVAQRDIVVGLNADARFAIPFCDRYWSRILNDRYDYEEEIEVFLKSVADIRYTFVDCGANFGYWSVLASSEPFGRQTVLAIEASPDNAARLALNAGLNGNRYRCVNAAIGGNTGGFVRVAGRRHEAFSTYAVADDDHGAVRRISLDGLLGGALDAQAPTVIKLDVEGVEIEAIEGAKNLLSGDSLLICEDHGSDRAHGVSYHLMNEAALRLYIFDPADCRFVRVEGPAVLDRVKRYRWVGYNVFATRSPVWEDRLQSAQWIRR</sequence>
<dbReference type="GO" id="GO:0008168">
    <property type="term" value="F:methyltransferase activity"/>
    <property type="evidence" value="ECO:0007669"/>
    <property type="project" value="UniProtKB-KW"/>
</dbReference>
<dbReference type="EMBL" id="JXXE01000178">
    <property type="protein sequence ID" value="KIZ44783.1"/>
    <property type="molecule type" value="Genomic_DNA"/>
</dbReference>
<evidence type="ECO:0000313" key="2">
    <source>
        <dbReference type="EMBL" id="KIZ44783.1"/>
    </source>
</evidence>
<dbReference type="InterPro" id="IPR029063">
    <property type="entry name" value="SAM-dependent_MTases_sf"/>
</dbReference>
<dbReference type="RefSeq" id="WP_044409027.1">
    <property type="nucleotide sequence ID" value="NZ_JXXE01000178.1"/>
</dbReference>